<evidence type="ECO:0000313" key="2">
    <source>
        <dbReference type="EMBL" id="KAK7251532.1"/>
    </source>
</evidence>
<dbReference type="AlphaFoldDB" id="A0AAN9E9Q9"/>
<dbReference type="PANTHER" id="PTHR33700">
    <property type="entry name" value="MYB-LIKE PROTEIN X"/>
    <property type="match status" value="1"/>
</dbReference>
<feature type="compositionally biased region" description="Basic and acidic residues" evidence="1">
    <location>
        <begin position="153"/>
        <end position="177"/>
    </location>
</feature>
<keyword evidence="3" id="KW-1185">Reference proteome</keyword>
<gene>
    <name evidence="2" type="ORF">RIF29_34821</name>
</gene>
<proteinExistence type="predicted"/>
<reference evidence="2 3" key="1">
    <citation type="submission" date="2024-01" db="EMBL/GenBank/DDBJ databases">
        <title>The genomes of 5 underutilized Papilionoideae crops provide insights into root nodulation and disease resistanc.</title>
        <authorList>
            <person name="Yuan L."/>
        </authorList>
    </citation>
    <scope>NUCLEOTIDE SEQUENCE [LARGE SCALE GENOMIC DNA]</scope>
    <source>
        <strain evidence="2">ZHUSHIDOU_FW_LH</strain>
        <tissue evidence="2">Leaf</tissue>
    </source>
</reference>
<sequence length="294" mass="32757">MEYQLLGRPQRPKGVNIKQALKLMLVLAFCAWLVYQTKHSIWKKTENYGAQIKLVVGDGDISLGRKGSPSRFDERAFPDSGNVDSSAEESSDGAKKDQGEEEFGHTNEKLTENEGKKVEVEPEKQPKVSSKNKQKDSSNELRQSESKVSSKNKQKDSSNESRQSESNDREYGSEKYPKPPVIDDPQSNGVVTEGIDEVQPFQDENGVPPDCNETEIANGQAQSMHEENISDFSKGSRFEKSNIIEVASGEDNNVELNLEGTKNDSTAYEESNTGTIIYVDASGVNPQLRYQLRR</sequence>
<organism evidence="2 3">
    <name type="scientific">Crotalaria pallida</name>
    <name type="common">Smooth rattlebox</name>
    <name type="synonym">Crotalaria striata</name>
    <dbReference type="NCBI Taxonomy" id="3830"/>
    <lineage>
        <taxon>Eukaryota</taxon>
        <taxon>Viridiplantae</taxon>
        <taxon>Streptophyta</taxon>
        <taxon>Embryophyta</taxon>
        <taxon>Tracheophyta</taxon>
        <taxon>Spermatophyta</taxon>
        <taxon>Magnoliopsida</taxon>
        <taxon>eudicotyledons</taxon>
        <taxon>Gunneridae</taxon>
        <taxon>Pentapetalae</taxon>
        <taxon>rosids</taxon>
        <taxon>fabids</taxon>
        <taxon>Fabales</taxon>
        <taxon>Fabaceae</taxon>
        <taxon>Papilionoideae</taxon>
        <taxon>50 kb inversion clade</taxon>
        <taxon>genistoids sensu lato</taxon>
        <taxon>core genistoids</taxon>
        <taxon>Crotalarieae</taxon>
        <taxon>Crotalaria</taxon>
    </lineage>
</organism>
<comment type="caution">
    <text evidence="2">The sequence shown here is derived from an EMBL/GenBank/DDBJ whole genome shotgun (WGS) entry which is preliminary data.</text>
</comment>
<dbReference type="Proteomes" id="UP001372338">
    <property type="component" value="Unassembled WGS sequence"/>
</dbReference>
<accession>A0AAN9E9Q9</accession>
<dbReference type="PANTHER" id="PTHR33700:SF30">
    <property type="entry name" value="PROTEIN, PUTATIVE-RELATED"/>
    <property type="match status" value="1"/>
</dbReference>
<dbReference type="EMBL" id="JAYWIO010000007">
    <property type="protein sequence ID" value="KAK7251532.1"/>
    <property type="molecule type" value="Genomic_DNA"/>
</dbReference>
<feature type="region of interest" description="Disordered" evidence="1">
    <location>
        <begin position="66"/>
        <end position="209"/>
    </location>
</feature>
<evidence type="ECO:0000256" key="1">
    <source>
        <dbReference type="SAM" id="MobiDB-lite"/>
    </source>
</evidence>
<feature type="compositionally biased region" description="Basic and acidic residues" evidence="1">
    <location>
        <begin position="133"/>
        <end position="145"/>
    </location>
</feature>
<protein>
    <submittedName>
        <fullName evidence="2">Uncharacterized protein</fullName>
    </submittedName>
</protein>
<feature type="compositionally biased region" description="Basic and acidic residues" evidence="1">
    <location>
        <begin position="92"/>
        <end position="126"/>
    </location>
</feature>
<name>A0AAN9E9Q9_CROPI</name>
<evidence type="ECO:0000313" key="3">
    <source>
        <dbReference type="Proteomes" id="UP001372338"/>
    </source>
</evidence>